<evidence type="ECO:0000259" key="6">
    <source>
        <dbReference type="Pfam" id="PF00551"/>
    </source>
</evidence>
<comment type="catalytic activity">
    <reaction evidence="5">
        <text>L-methionyl-tRNA(fMet) + (6R)-10-formyltetrahydrofolate = N-formyl-L-methionyl-tRNA(fMet) + (6S)-5,6,7,8-tetrahydrofolate + H(+)</text>
        <dbReference type="Rhea" id="RHEA:24380"/>
        <dbReference type="Rhea" id="RHEA-COMP:9952"/>
        <dbReference type="Rhea" id="RHEA-COMP:9953"/>
        <dbReference type="ChEBI" id="CHEBI:15378"/>
        <dbReference type="ChEBI" id="CHEBI:57453"/>
        <dbReference type="ChEBI" id="CHEBI:78530"/>
        <dbReference type="ChEBI" id="CHEBI:78844"/>
        <dbReference type="ChEBI" id="CHEBI:195366"/>
        <dbReference type="EC" id="2.1.2.9"/>
    </reaction>
</comment>
<dbReference type="Proteomes" id="UP000320801">
    <property type="component" value="Unassembled WGS sequence"/>
</dbReference>
<evidence type="ECO:0000313" key="8">
    <source>
        <dbReference type="EMBL" id="TQC51573.1"/>
    </source>
</evidence>
<feature type="binding site" evidence="5">
    <location>
        <begin position="106"/>
        <end position="109"/>
    </location>
    <ligand>
        <name>(6S)-5,6,7,8-tetrahydrofolate</name>
        <dbReference type="ChEBI" id="CHEBI:57453"/>
    </ligand>
</feature>
<feature type="domain" description="Formyl transferase C-terminal" evidence="7">
    <location>
        <begin position="200"/>
        <end position="242"/>
    </location>
</feature>
<evidence type="ECO:0000256" key="1">
    <source>
        <dbReference type="ARBA" id="ARBA00010699"/>
    </source>
</evidence>
<dbReference type="InterPro" id="IPR005793">
    <property type="entry name" value="Formyl_trans_C"/>
</dbReference>
<dbReference type="InterPro" id="IPR002376">
    <property type="entry name" value="Formyl_transf_N"/>
</dbReference>
<protein>
    <recommendedName>
        <fullName evidence="2 5">Methionyl-tRNA formyltransferase</fullName>
        <ecNumber evidence="2 5">2.1.2.9</ecNumber>
    </recommendedName>
</protein>
<comment type="caution">
    <text evidence="8">The sequence shown here is derived from an EMBL/GenBank/DDBJ whole genome shotgun (WGS) entry which is preliminary data.</text>
</comment>
<evidence type="ECO:0000256" key="3">
    <source>
        <dbReference type="ARBA" id="ARBA00022679"/>
    </source>
</evidence>
<feature type="domain" description="Formyl transferase N-terminal" evidence="6">
    <location>
        <begin position="3"/>
        <end position="174"/>
    </location>
</feature>
<dbReference type="EC" id="2.1.2.9" evidence="2 5"/>
<keyword evidence="9" id="KW-1185">Reference proteome</keyword>
<proteinExistence type="inferred from homology"/>
<evidence type="ECO:0000256" key="4">
    <source>
        <dbReference type="ARBA" id="ARBA00022917"/>
    </source>
</evidence>
<name>A0A507SR04_9BACT</name>
<comment type="function">
    <text evidence="5">Attaches a formyl group to the free amino group of methionyl-tRNA(fMet). The formyl group appears to play a dual role in the initiator identity of N-formylmethionyl-tRNA by promoting its recognition by IF2 and preventing the misappropriation of this tRNA by the elongation apparatus.</text>
</comment>
<dbReference type="InterPro" id="IPR005794">
    <property type="entry name" value="Fmt"/>
</dbReference>
<dbReference type="InterPro" id="IPR036477">
    <property type="entry name" value="Formyl_transf_N_sf"/>
</dbReference>
<dbReference type="PANTHER" id="PTHR11138:SF5">
    <property type="entry name" value="METHIONYL-TRNA FORMYLTRANSFERASE, MITOCHONDRIAL"/>
    <property type="match status" value="1"/>
</dbReference>
<accession>A0A507SR04</accession>
<gene>
    <name evidence="5 8" type="primary">fmt</name>
    <name evidence="8" type="ORF">E1I18_02140</name>
</gene>
<reference evidence="8 9" key="1">
    <citation type="submission" date="2019-03" db="EMBL/GenBank/DDBJ databases">
        <title>Characterization of a novel Mycoplasma cynos real-time PCR assay.</title>
        <authorList>
            <person name="Tallmadge R.L."/>
            <person name="Mitchell P.K."/>
            <person name="Goodman L."/>
        </authorList>
    </citation>
    <scope>NUCLEOTIDE SEQUENCE [LARGE SCALE GENOMIC DNA]</scope>
    <source>
        <strain evidence="8 9">1642</strain>
    </source>
</reference>
<keyword evidence="3 5" id="KW-0808">Transferase</keyword>
<dbReference type="CDD" id="cd08646">
    <property type="entry name" value="FMT_core_Met-tRNA-FMT_N"/>
    <property type="match status" value="1"/>
</dbReference>
<dbReference type="AlphaFoldDB" id="A0A507SR04"/>
<dbReference type="Gene3D" id="3.40.50.12230">
    <property type="match status" value="1"/>
</dbReference>
<comment type="similarity">
    <text evidence="1 5">Belongs to the Fmt family.</text>
</comment>
<dbReference type="InterPro" id="IPR011034">
    <property type="entry name" value="Formyl_transferase-like_C_sf"/>
</dbReference>
<dbReference type="Pfam" id="PF02911">
    <property type="entry name" value="Formyl_trans_C"/>
    <property type="match status" value="1"/>
</dbReference>
<evidence type="ECO:0000313" key="9">
    <source>
        <dbReference type="Proteomes" id="UP000320801"/>
    </source>
</evidence>
<dbReference type="PANTHER" id="PTHR11138">
    <property type="entry name" value="METHIONYL-TRNA FORMYLTRANSFERASE"/>
    <property type="match status" value="1"/>
</dbReference>
<dbReference type="InterPro" id="IPR041711">
    <property type="entry name" value="Met-tRNA-FMT_N"/>
</dbReference>
<dbReference type="SUPFAM" id="SSF53328">
    <property type="entry name" value="Formyltransferase"/>
    <property type="match status" value="1"/>
</dbReference>
<organism evidence="8 9">
    <name type="scientific">Mycoplasmopsis mucosicanis</name>
    <dbReference type="NCBI Taxonomy" id="458208"/>
    <lineage>
        <taxon>Bacteria</taxon>
        <taxon>Bacillati</taxon>
        <taxon>Mycoplasmatota</taxon>
        <taxon>Mycoplasmoidales</taxon>
        <taxon>Metamycoplasmataceae</taxon>
        <taxon>Mycoplasmopsis</taxon>
    </lineage>
</organism>
<evidence type="ECO:0000256" key="5">
    <source>
        <dbReference type="HAMAP-Rule" id="MF_00182"/>
    </source>
</evidence>
<dbReference type="GO" id="GO:0004479">
    <property type="term" value="F:methionyl-tRNA formyltransferase activity"/>
    <property type="evidence" value="ECO:0007669"/>
    <property type="project" value="UniProtKB-UniRule"/>
</dbReference>
<dbReference type="EMBL" id="SMDN01000006">
    <property type="protein sequence ID" value="TQC51573.1"/>
    <property type="molecule type" value="Genomic_DNA"/>
</dbReference>
<dbReference type="NCBIfam" id="TIGR00460">
    <property type="entry name" value="fmt"/>
    <property type="match status" value="1"/>
</dbReference>
<dbReference type="GO" id="GO:0005829">
    <property type="term" value="C:cytosol"/>
    <property type="evidence" value="ECO:0007669"/>
    <property type="project" value="TreeGrafter"/>
</dbReference>
<sequence length="278" mass="30958">MKILLAGTPEFAVPIFEEVIKNFEVVAIVSQPDRPSLRGRVSVPTPTKLLAQKYNIKCFQPEKISQIYDELAQLDYDYLLTAAFGQYIPTKVLSLAKKLNLNVHGSLLPKYRGAAPIQHAVLNGDSITGISLMEMVKEMDAGDVFAVSTVEINDDDTSGSVFEKMQNSAKENIVNWINEIDQNTRKRVVQDKNLVSLSPKLEKADGEIKNSYTTQKALRIIKAFNPNPSAYAFINGKRVKMNFATTTPIKNAPILNLSDGAIYLTDYSFEGKKRVILK</sequence>
<dbReference type="HAMAP" id="MF_00182">
    <property type="entry name" value="Formyl_trans"/>
    <property type="match status" value="1"/>
</dbReference>
<keyword evidence="4 5" id="KW-0648">Protein biosynthesis</keyword>
<dbReference type="OrthoDB" id="9802815at2"/>
<dbReference type="RefSeq" id="WP_141483958.1">
    <property type="nucleotide sequence ID" value="NZ_SMDN01000006.1"/>
</dbReference>
<dbReference type="SUPFAM" id="SSF50486">
    <property type="entry name" value="FMT C-terminal domain-like"/>
    <property type="match status" value="1"/>
</dbReference>
<evidence type="ECO:0000256" key="2">
    <source>
        <dbReference type="ARBA" id="ARBA00012261"/>
    </source>
</evidence>
<evidence type="ECO:0000259" key="7">
    <source>
        <dbReference type="Pfam" id="PF02911"/>
    </source>
</evidence>
<dbReference type="Pfam" id="PF00551">
    <property type="entry name" value="Formyl_trans_N"/>
    <property type="match status" value="1"/>
</dbReference>